<dbReference type="InterPro" id="IPR036597">
    <property type="entry name" value="Fido-like_dom_sf"/>
</dbReference>
<feature type="domain" description="Fido" evidence="1">
    <location>
        <begin position="1"/>
        <end position="144"/>
    </location>
</feature>
<gene>
    <name evidence="2" type="ORF">GCM10022395_05420</name>
</gene>
<name>A0ABP6WVH5_9FLAO</name>
<evidence type="ECO:0000259" key="1">
    <source>
        <dbReference type="PROSITE" id="PS51459"/>
    </source>
</evidence>
<organism evidence="2 3">
    <name type="scientific">Snuella lapsa</name>
    <dbReference type="NCBI Taxonomy" id="870481"/>
    <lineage>
        <taxon>Bacteria</taxon>
        <taxon>Pseudomonadati</taxon>
        <taxon>Bacteroidota</taxon>
        <taxon>Flavobacteriia</taxon>
        <taxon>Flavobacteriales</taxon>
        <taxon>Flavobacteriaceae</taxon>
        <taxon>Snuella</taxon>
    </lineage>
</organism>
<dbReference type="PANTHER" id="PTHR13504">
    <property type="entry name" value="FIDO DOMAIN-CONTAINING PROTEIN DDB_G0283145"/>
    <property type="match status" value="1"/>
</dbReference>
<proteinExistence type="predicted"/>
<sequence length="248" mass="28237">MLTNGRRDLVDIGRYRTHEDPIQIVSGTRMDKKTVHYEAPPSNSMTHEMKAFNDWFNQQHANGMSTSSLLAKSGIAHFYFLAIHPFEDGNGRIARATLEKSLSISLGRPALISLSQMIQSNKKAYYESLGEHNMKLDLTEWLLCFGQTVIDAQNNTLQIIECLIQKAKFFDRFATLINERQTTVLRRIFREGHHGFKGGLSAENYTRIAKTSASTATRDLKDLVDKNLLFKTGELKSTRYYINLEEGN</sequence>
<comment type="caution">
    <text evidence="2">The sequence shown here is derived from an EMBL/GenBank/DDBJ whole genome shotgun (WGS) entry which is preliminary data.</text>
</comment>
<dbReference type="SUPFAM" id="SSF140931">
    <property type="entry name" value="Fic-like"/>
    <property type="match status" value="1"/>
</dbReference>
<dbReference type="InterPro" id="IPR003812">
    <property type="entry name" value="Fido"/>
</dbReference>
<dbReference type="PROSITE" id="PS51459">
    <property type="entry name" value="FIDO"/>
    <property type="match status" value="1"/>
</dbReference>
<dbReference type="Gene3D" id="1.10.3290.10">
    <property type="entry name" value="Fido-like domain"/>
    <property type="match status" value="1"/>
</dbReference>
<keyword evidence="3" id="KW-1185">Reference proteome</keyword>
<dbReference type="Proteomes" id="UP001500954">
    <property type="component" value="Unassembled WGS sequence"/>
</dbReference>
<dbReference type="Pfam" id="PF02661">
    <property type="entry name" value="Fic"/>
    <property type="match status" value="1"/>
</dbReference>
<reference evidence="3" key="1">
    <citation type="journal article" date="2019" name="Int. J. Syst. Evol. Microbiol.">
        <title>The Global Catalogue of Microorganisms (GCM) 10K type strain sequencing project: providing services to taxonomists for standard genome sequencing and annotation.</title>
        <authorList>
            <consortium name="The Broad Institute Genomics Platform"/>
            <consortium name="The Broad Institute Genome Sequencing Center for Infectious Disease"/>
            <person name="Wu L."/>
            <person name="Ma J."/>
        </authorList>
    </citation>
    <scope>NUCLEOTIDE SEQUENCE [LARGE SCALE GENOMIC DNA]</scope>
    <source>
        <strain evidence="3">JCM 17111</strain>
    </source>
</reference>
<dbReference type="InterPro" id="IPR040198">
    <property type="entry name" value="Fido_containing"/>
</dbReference>
<dbReference type="PANTHER" id="PTHR13504:SF33">
    <property type="entry name" value="FIC FAMILY PROTEIN"/>
    <property type="match status" value="1"/>
</dbReference>
<dbReference type="EMBL" id="BAABCY010000016">
    <property type="protein sequence ID" value="GAA3557011.1"/>
    <property type="molecule type" value="Genomic_DNA"/>
</dbReference>
<evidence type="ECO:0000313" key="3">
    <source>
        <dbReference type="Proteomes" id="UP001500954"/>
    </source>
</evidence>
<protein>
    <recommendedName>
        <fullName evidence="1">Fido domain-containing protein</fullName>
    </recommendedName>
</protein>
<accession>A0ABP6WVH5</accession>
<evidence type="ECO:0000313" key="2">
    <source>
        <dbReference type="EMBL" id="GAA3557011.1"/>
    </source>
</evidence>